<keyword evidence="3" id="KW-1185">Reference proteome</keyword>
<accession>A0ABP0AQE9</accession>
<dbReference type="Proteomes" id="UP001642405">
    <property type="component" value="Unassembled WGS sequence"/>
</dbReference>
<comment type="caution">
    <text evidence="2">The sequence shown here is derived from an EMBL/GenBank/DDBJ whole genome shotgun (WGS) entry which is preliminary data.</text>
</comment>
<feature type="compositionally biased region" description="Basic and acidic residues" evidence="1">
    <location>
        <begin position="411"/>
        <end position="422"/>
    </location>
</feature>
<feature type="compositionally biased region" description="Pro residues" evidence="1">
    <location>
        <begin position="253"/>
        <end position="264"/>
    </location>
</feature>
<evidence type="ECO:0000256" key="1">
    <source>
        <dbReference type="SAM" id="MobiDB-lite"/>
    </source>
</evidence>
<name>A0ABP0AQE9_9PEZI</name>
<sequence length="455" mass="47516">MDPGKVAASNRERMLYQMNPRATSGYTDESLELPPLMTGVPPVLQSARQGYTDTIMVDSQGGSSIPSSQPPLHTPAQSGGPSTAHAHIQDMQMSASTLMPTLPAGSKDTQASGFRAMIMSISHLKKLEVLRRICPPKPLSPKRGPIIAIEGHNAALRVAVGRAVEKALVQSGVCNVIARTAMNLDGKHSNVASGCESKLQKSLAQDSLAFDVSAIFECMVLVSQVQKASSAIMQHVTSATSHLVPRSSARPASPTPAGPPPPLPATSTSPKPTDCSPTSLSPTIHVATLSEIDGVSEAVPATVSLHSTPPPLPPSPLLPVALLTTGFSLAVADKCAVSVDIDDSFGPVDHWEYMATMWRGTPGPDLVVYADASPPPSAAKGGSRPTVHTVEQEGVLVVHVPLADSGGENNADSRDGGIDADHGGVVIDQKTERRLAFEVMEFVRSGKFGVAVSEK</sequence>
<proteinExistence type="predicted"/>
<feature type="region of interest" description="Disordered" evidence="1">
    <location>
        <begin position="240"/>
        <end position="280"/>
    </location>
</feature>
<evidence type="ECO:0000313" key="2">
    <source>
        <dbReference type="EMBL" id="CAK7209454.1"/>
    </source>
</evidence>
<feature type="region of interest" description="Disordered" evidence="1">
    <location>
        <begin position="404"/>
        <end position="424"/>
    </location>
</feature>
<protein>
    <submittedName>
        <fullName evidence="2">Slightly ste11-like protein</fullName>
    </submittedName>
</protein>
<gene>
    <name evidence="2" type="primary">RFG1</name>
    <name evidence="2" type="ORF">SCUCBS95973_000446</name>
</gene>
<reference evidence="2 3" key="1">
    <citation type="submission" date="2024-01" db="EMBL/GenBank/DDBJ databases">
        <authorList>
            <person name="Allen C."/>
            <person name="Tagirdzhanova G."/>
        </authorList>
    </citation>
    <scope>NUCLEOTIDE SEQUENCE [LARGE SCALE GENOMIC DNA]</scope>
</reference>
<organism evidence="2 3">
    <name type="scientific">Sporothrix curviconia</name>
    <dbReference type="NCBI Taxonomy" id="1260050"/>
    <lineage>
        <taxon>Eukaryota</taxon>
        <taxon>Fungi</taxon>
        <taxon>Dikarya</taxon>
        <taxon>Ascomycota</taxon>
        <taxon>Pezizomycotina</taxon>
        <taxon>Sordariomycetes</taxon>
        <taxon>Sordariomycetidae</taxon>
        <taxon>Ophiostomatales</taxon>
        <taxon>Ophiostomataceae</taxon>
        <taxon>Sporothrix</taxon>
    </lineage>
</organism>
<evidence type="ECO:0000313" key="3">
    <source>
        <dbReference type="Proteomes" id="UP001642405"/>
    </source>
</evidence>
<dbReference type="EMBL" id="CAWUHB010000002">
    <property type="protein sequence ID" value="CAK7209454.1"/>
    <property type="molecule type" value="Genomic_DNA"/>
</dbReference>
<feature type="region of interest" description="Disordered" evidence="1">
    <location>
        <begin position="56"/>
        <end position="85"/>
    </location>
</feature>